<dbReference type="RefSeq" id="WP_129316284.1">
    <property type="nucleotide sequence ID" value="NZ_NOIQ01000022.1"/>
</dbReference>
<evidence type="ECO:0000313" key="13">
    <source>
        <dbReference type="EMBL" id="MUN55919.1"/>
    </source>
</evidence>
<feature type="transmembrane region" description="Helical" evidence="12">
    <location>
        <begin position="269"/>
        <end position="288"/>
    </location>
</feature>
<dbReference type="Proteomes" id="UP000462152">
    <property type="component" value="Unassembled WGS sequence"/>
</dbReference>
<dbReference type="PANTHER" id="PTHR46494">
    <property type="entry name" value="CORA FAMILY METAL ION TRANSPORTER (EUROFUNG)"/>
    <property type="match status" value="1"/>
</dbReference>
<evidence type="ECO:0000256" key="1">
    <source>
        <dbReference type="ARBA" id="ARBA00004651"/>
    </source>
</evidence>
<proteinExistence type="inferred from homology"/>
<evidence type="ECO:0000256" key="8">
    <source>
        <dbReference type="ARBA" id="ARBA00023065"/>
    </source>
</evidence>
<keyword evidence="8" id="KW-0406">Ion transport</keyword>
<dbReference type="SUPFAM" id="SSF144083">
    <property type="entry name" value="Magnesium transport protein CorA, transmembrane region"/>
    <property type="match status" value="1"/>
</dbReference>
<dbReference type="InterPro" id="IPR045863">
    <property type="entry name" value="CorA_TM1_TM2"/>
</dbReference>
<dbReference type="Gene3D" id="3.30.460.20">
    <property type="entry name" value="CorA soluble domain-like"/>
    <property type="match status" value="1"/>
</dbReference>
<keyword evidence="4" id="KW-1003">Cell membrane</keyword>
<dbReference type="GO" id="GO:0015087">
    <property type="term" value="F:cobalt ion transmembrane transporter activity"/>
    <property type="evidence" value="ECO:0007669"/>
    <property type="project" value="TreeGrafter"/>
</dbReference>
<evidence type="ECO:0000256" key="3">
    <source>
        <dbReference type="ARBA" id="ARBA00022448"/>
    </source>
</evidence>
<reference evidence="13 14" key="1">
    <citation type="submission" date="2019-12" db="EMBL/GenBank/DDBJ databases">
        <authorList>
            <person name="Li J."/>
            <person name="Shi Y."/>
            <person name="Xu G."/>
            <person name="Xiao D."/>
            <person name="Ran X."/>
        </authorList>
    </citation>
    <scope>NUCLEOTIDE SEQUENCE [LARGE SCALE GENOMIC DNA]</scope>
    <source>
        <strain evidence="13 14">JCM 15915</strain>
    </source>
</reference>
<comment type="function">
    <text evidence="11">Mediates influx of magnesium ions. Alternates between open and closed states. Activated by low cytoplasmic Mg(2+) levels. Inactive when cytoplasmic Mg(2+) levels are high.</text>
</comment>
<evidence type="ECO:0000256" key="12">
    <source>
        <dbReference type="SAM" id="Phobius"/>
    </source>
</evidence>
<dbReference type="GO" id="GO:0005886">
    <property type="term" value="C:plasma membrane"/>
    <property type="evidence" value="ECO:0007669"/>
    <property type="project" value="UniProtKB-SubCell"/>
</dbReference>
<keyword evidence="6" id="KW-0460">Magnesium</keyword>
<dbReference type="EMBL" id="WOGT01000010">
    <property type="protein sequence ID" value="MUN55919.1"/>
    <property type="molecule type" value="Genomic_DNA"/>
</dbReference>
<dbReference type="FunFam" id="1.20.58.340:FF:000004">
    <property type="entry name" value="Magnesium transport protein CorA"/>
    <property type="match status" value="1"/>
</dbReference>
<organism evidence="13 14">
    <name type="scientific">Rothia koreensis</name>
    <dbReference type="NCBI Taxonomy" id="592378"/>
    <lineage>
        <taxon>Bacteria</taxon>
        <taxon>Bacillati</taxon>
        <taxon>Actinomycetota</taxon>
        <taxon>Actinomycetes</taxon>
        <taxon>Micrococcales</taxon>
        <taxon>Micrococcaceae</taxon>
        <taxon>Rothia</taxon>
    </lineage>
</organism>
<dbReference type="GO" id="GO:0000287">
    <property type="term" value="F:magnesium ion binding"/>
    <property type="evidence" value="ECO:0007669"/>
    <property type="project" value="TreeGrafter"/>
</dbReference>
<dbReference type="SUPFAM" id="SSF143865">
    <property type="entry name" value="CorA soluble domain-like"/>
    <property type="match status" value="1"/>
</dbReference>
<sequence length="326" mass="36658">MAYVLHALIDREERVHDQDSAESTVEALRASPESTACLVVEDASEEELQGLTKAFDLHPLAVEDASHGHQRPKLERYGQALFLAAHPISYKDGSEKLVIAEVHAFIGPNYFVVTVPKGGASELVMRQLRRAFKRTALEPHNPQTLLYFLLDGVVDGYDPVLMDLEEDLDEIEENLFAGGNTSQRIYELFNEVVKFQRATRPLSYLLDLLMRGADKYGTPQQLHPHFRDVKDHVLRAIEHLDSLRSALQNALTVDSTLVGQRQNDAMKRLSSWAAILVVPTIIAGIYGMNFEEMPELGWALGYPFALGLMVVISGILYVLFKKKNWM</sequence>
<evidence type="ECO:0000256" key="10">
    <source>
        <dbReference type="ARBA" id="ARBA00034269"/>
    </source>
</evidence>
<comment type="similarity">
    <text evidence="2">Belongs to the CorA metal ion transporter (MIT) (TC 1.A.35) family.</text>
</comment>
<feature type="transmembrane region" description="Helical" evidence="12">
    <location>
        <begin position="300"/>
        <end position="320"/>
    </location>
</feature>
<dbReference type="PANTHER" id="PTHR46494:SF1">
    <property type="entry name" value="CORA FAMILY METAL ION TRANSPORTER (EUROFUNG)"/>
    <property type="match status" value="1"/>
</dbReference>
<evidence type="ECO:0000256" key="2">
    <source>
        <dbReference type="ARBA" id="ARBA00009765"/>
    </source>
</evidence>
<evidence type="ECO:0000256" key="5">
    <source>
        <dbReference type="ARBA" id="ARBA00022692"/>
    </source>
</evidence>
<comment type="catalytic activity">
    <reaction evidence="10">
        <text>Mg(2+)(in) = Mg(2+)(out)</text>
        <dbReference type="Rhea" id="RHEA:29827"/>
        <dbReference type="ChEBI" id="CHEBI:18420"/>
    </reaction>
</comment>
<evidence type="ECO:0000256" key="7">
    <source>
        <dbReference type="ARBA" id="ARBA00022989"/>
    </source>
</evidence>
<protein>
    <submittedName>
        <fullName evidence="13">Transporter</fullName>
    </submittedName>
</protein>
<dbReference type="Gene3D" id="1.20.58.340">
    <property type="entry name" value="Magnesium transport protein CorA, transmembrane region"/>
    <property type="match status" value="2"/>
</dbReference>
<dbReference type="AlphaFoldDB" id="A0A7M3SVV4"/>
<dbReference type="InterPro" id="IPR002523">
    <property type="entry name" value="MgTranspt_CorA/ZnTranspt_ZntB"/>
</dbReference>
<dbReference type="Pfam" id="PF01544">
    <property type="entry name" value="CorA"/>
    <property type="match status" value="1"/>
</dbReference>
<dbReference type="GO" id="GO:0050897">
    <property type="term" value="F:cobalt ion binding"/>
    <property type="evidence" value="ECO:0007669"/>
    <property type="project" value="TreeGrafter"/>
</dbReference>
<dbReference type="GO" id="GO:0015095">
    <property type="term" value="F:magnesium ion transmembrane transporter activity"/>
    <property type="evidence" value="ECO:0007669"/>
    <property type="project" value="TreeGrafter"/>
</dbReference>
<keyword evidence="14" id="KW-1185">Reference proteome</keyword>
<dbReference type="CDD" id="cd12830">
    <property type="entry name" value="MtCorA-like"/>
    <property type="match status" value="1"/>
</dbReference>
<evidence type="ECO:0000256" key="9">
    <source>
        <dbReference type="ARBA" id="ARBA00023136"/>
    </source>
</evidence>
<keyword evidence="5 12" id="KW-0812">Transmembrane</keyword>
<evidence type="ECO:0000256" key="6">
    <source>
        <dbReference type="ARBA" id="ARBA00022842"/>
    </source>
</evidence>
<evidence type="ECO:0000256" key="4">
    <source>
        <dbReference type="ARBA" id="ARBA00022475"/>
    </source>
</evidence>
<gene>
    <name evidence="13" type="ORF">GMA10_11990</name>
</gene>
<keyword evidence="9 12" id="KW-0472">Membrane</keyword>
<name>A0A7M3SVV4_9MICC</name>
<evidence type="ECO:0000313" key="14">
    <source>
        <dbReference type="Proteomes" id="UP000462152"/>
    </source>
</evidence>
<comment type="subcellular location">
    <subcellularLocation>
        <location evidence="1">Cell membrane</location>
        <topology evidence="1">Multi-pass membrane protein</topology>
    </subcellularLocation>
</comment>
<dbReference type="InterPro" id="IPR045861">
    <property type="entry name" value="CorA_cytoplasmic_dom"/>
</dbReference>
<evidence type="ECO:0000256" key="11">
    <source>
        <dbReference type="ARBA" id="ARBA00045497"/>
    </source>
</evidence>
<accession>A0A7M3SVV4</accession>
<keyword evidence="7 12" id="KW-1133">Transmembrane helix</keyword>
<keyword evidence="3" id="KW-0813">Transport</keyword>
<comment type="caution">
    <text evidence="13">The sequence shown here is derived from an EMBL/GenBank/DDBJ whole genome shotgun (WGS) entry which is preliminary data.</text>
</comment>
<dbReference type="OrthoDB" id="9803416at2"/>